<dbReference type="Pfam" id="PF04958">
    <property type="entry name" value="AstA"/>
    <property type="match status" value="1"/>
</dbReference>
<dbReference type="InterPro" id="IPR007041">
    <property type="entry name" value="Arg_succinylTrfase_AstA/AruG"/>
</dbReference>
<comment type="caution">
    <text evidence="4">The sequence shown here is derived from an EMBL/GenBank/DDBJ whole genome shotgun (WGS) entry which is preliminary data.</text>
</comment>
<name>A0A941BLB9_9BURK</name>
<dbReference type="AlphaFoldDB" id="A0A941BLB9"/>
<dbReference type="NCBIfam" id="TIGR03243">
    <property type="entry name" value="arg_catab_AOST"/>
    <property type="match status" value="1"/>
</dbReference>
<dbReference type="Proteomes" id="UP000678374">
    <property type="component" value="Unassembled WGS sequence"/>
</dbReference>
<keyword evidence="2" id="KW-0808">Transferase</keyword>
<dbReference type="GO" id="GO:0006527">
    <property type="term" value="P:L-arginine catabolic process"/>
    <property type="evidence" value="ECO:0007669"/>
    <property type="project" value="InterPro"/>
</dbReference>
<evidence type="ECO:0000313" key="4">
    <source>
        <dbReference type="EMBL" id="MBQ0961272.1"/>
    </source>
</evidence>
<evidence type="ECO:0000256" key="1">
    <source>
        <dbReference type="ARBA" id="ARBA00022503"/>
    </source>
</evidence>
<dbReference type="InterPro" id="IPR016181">
    <property type="entry name" value="Acyl_CoA_acyltransferase"/>
</dbReference>
<reference evidence="4" key="1">
    <citation type="submission" date="2021-04" db="EMBL/GenBank/DDBJ databases">
        <title>The genome sequence of Ideonella sp. 4Y11.</title>
        <authorList>
            <person name="Liu Y."/>
        </authorList>
    </citation>
    <scope>NUCLEOTIDE SEQUENCE</scope>
    <source>
        <strain evidence="4">4Y11</strain>
    </source>
</reference>
<protein>
    <submittedName>
        <fullName evidence="4">Arginine N-succinyltransferase</fullName>
    </submittedName>
</protein>
<dbReference type="PANTHER" id="PTHR30420">
    <property type="entry name" value="N-SUCCINYLARGININE DIHYDROLASE"/>
    <property type="match status" value="1"/>
</dbReference>
<dbReference type="GO" id="GO:0008791">
    <property type="term" value="F:arginine N-succinyltransferase activity"/>
    <property type="evidence" value="ECO:0007669"/>
    <property type="project" value="InterPro"/>
</dbReference>
<evidence type="ECO:0000256" key="2">
    <source>
        <dbReference type="ARBA" id="ARBA00022679"/>
    </source>
</evidence>
<dbReference type="SUPFAM" id="SSF55729">
    <property type="entry name" value="Acyl-CoA N-acyltransferases (Nat)"/>
    <property type="match status" value="1"/>
</dbReference>
<proteinExistence type="predicted"/>
<keyword evidence="5" id="KW-1185">Reference proteome</keyword>
<dbReference type="RefSeq" id="WP_210803956.1">
    <property type="nucleotide sequence ID" value="NZ_JAGQDE010000025.1"/>
</dbReference>
<gene>
    <name evidence="4" type="ORF">KAK06_20110</name>
</gene>
<accession>A0A941BLB9</accession>
<evidence type="ECO:0000256" key="3">
    <source>
        <dbReference type="ARBA" id="ARBA00023315"/>
    </source>
</evidence>
<sequence length="350" mass="37626">MADAPRYLLRPAALADLTGLERLAGASAIGISSLPADREALRERIIRSQHSFADGDEPDAHYLFVLEDRQQAGALVGTAGIAARAGAGDRFYSYRNEFTVHASPALGARNRIHTLHLCHDLTGATVLTGFHIDPAHEAGPGAQLLSRGRLLFIASFPERFTDRIVSEHPGLADESGACPFWDAVGRRFFHLDYPAAERLASGQGRAFLAELLPQSPIYVPLLDEATQWALGQLHPVAERPFSILLDEGFDADTWLNVFDGGPTMEARLPMLKTARRLRSVGVLPPAPRATRGGHATHLAAGRRLQHWRATLLELDATAPAVALRDDEAALLGLSVGDSLCVAALDGPDGV</sequence>
<dbReference type="PANTHER" id="PTHR30420:SF1">
    <property type="entry name" value="ARGININE N-SUCCINYLTRANSFERASE"/>
    <property type="match status" value="1"/>
</dbReference>
<keyword evidence="1" id="KW-0056">Arginine metabolism</keyword>
<organism evidence="4 5">
    <name type="scientific">Ideonella aquatica</name>
    <dbReference type="NCBI Taxonomy" id="2824119"/>
    <lineage>
        <taxon>Bacteria</taxon>
        <taxon>Pseudomonadati</taxon>
        <taxon>Pseudomonadota</taxon>
        <taxon>Betaproteobacteria</taxon>
        <taxon>Burkholderiales</taxon>
        <taxon>Sphaerotilaceae</taxon>
        <taxon>Ideonella</taxon>
    </lineage>
</organism>
<keyword evidence="3" id="KW-0012">Acyltransferase</keyword>
<evidence type="ECO:0000313" key="5">
    <source>
        <dbReference type="Proteomes" id="UP000678374"/>
    </source>
</evidence>
<dbReference type="EMBL" id="JAGQDE010000025">
    <property type="protein sequence ID" value="MBQ0961272.1"/>
    <property type="molecule type" value="Genomic_DNA"/>
</dbReference>